<dbReference type="InterPro" id="IPR005659">
    <property type="entry name" value="Chemorcpt_Glu_NH3ase_CheD"/>
</dbReference>
<comment type="caution">
    <text evidence="4">The sequence shown here is derived from an EMBL/GenBank/DDBJ whole genome shotgun (WGS) entry which is preliminary data.</text>
</comment>
<reference evidence="5" key="1">
    <citation type="journal article" date="2019" name="Int. J. Syst. Evol. Microbiol.">
        <title>The Global Catalogue of Microorganisms (GCM) 10K type strain sequencing project: providing services to taxonomists for standard genome sequencing and annotation.</title>
        <authorList>
            <consortium name="The Broad Institute Genomics Platform"/>
            <consortium name="The Broad Institute Genome Sequencing Center for Infectious Disease"/>
            <person name="Wu L."/>
            <person name="Ma J."/>
        </authorList>
    </citation>
    <scope>NUCLEOTIDE SEQUENCE [LARGE SCALE GENOMIC DNA]</scope>
    <source>
        <strain evidence="5">KCTC 42143</strain>
    </source>
</reference>
<dbReference type="CDD" id="cd16352">
    <property type="entry name" value="CheD"/>
    <property type="match status" value="1"/>
</dbReference>
<evidence type="ECO:0000313" key="5">
    <source>
        <dbReference type="Proteomes" id="UP001597285"/>
    </source>
</evidence>
<name>A0ABW4NLB9_9LACT</name>
<dbReference type="Pfam" id="PF03975">
    <property type="entry name" value="CheD"/>
    <property type="match status" value="1"/>
</dbReference>
<dbReference type="RefSeq" id="WP_058919322.1">
    <property type="nucleotide sequence ID" value="NZ_JBHSQC010000015.1"/>
</dbReference>
<organism evidence="4 5">
    <name type="scientific">Carnobacterium antarcticum</name>
    <dbReference type="NCBI Taxonomy" id="2126436"/>
    <lineage>
        <taxon>Bacteria</taxon>
        <taxon>Bacillati</taxon>
        <taxon>Bacillota</taxon>
        <taxon>Bacilli</taxon>
        <taxon>Lactobacillales</taxon>
        <taxon>Carnobacteriaceae</taxon>
        <taxon>Carnobacterium</taxon>
    </lineage>
</organism>
<dbReference type="SUPFAM" id="SSF64438">
    <property type="entry name" value="CNF1/YfiH-like putative cysteine hydrolases"/>
    <property type="match status" value="1"/>
</dbReference>
<dbReference type="EMBL" id="JBHUFF010000008">
    <property type="protein sequence ID" value="MFD1798928.1"/>
    <property type="molecule type" value="Genomic_DNA"/>
</dbReference>
<dbReference type="PROSITE" id="PS51257">
    <property type="entry name" value="PROKAR_LIPOPROTEIN"/>
    <property type="match status" value="1"/>
</dbReference>
<comment type="catalytic activity">
    <reaction evidence="3">
        <text>L-glutaminyl-[protein] + H2O = L-glutamyl-[protein] + NH4(+)</text>
        <dbReference type="Rhea" id="RHEA:16441"/>
        <dbReference type="Rhea" id="RHEA-COMP:10207"/>
        <dbReference type="Rhea" id="RHEA-COMP:10208"/>
        <dbReference type="ChEBI" id="CHEBI:15377"/>
        <dbReference type="ChEBI" id="CHEBI:28938"/>
        <dbReference type="ChEBI" id="CHEBI:29973"/>
        <dbReference type="ChEBI" id="CHEBI:30011"/>
        <dbReference type="EC" id="3.5.1.44"/>
    </reaction>
</comment>
<dbReference type="HAMAP" id="MF_01440">
    <property type="entry name" value="CheD"/>
    <property type="match status" value="1"/>
</dbReference>
<sequence length="160" mass="17330">MMNEIKVGISDYKVARMPQTLMTIGLGSCVGVAIYDPKTKVGGLSHIMLPDSSSFKGANKIEKFADLAIPQMVAEIRNQTKNQKLIAKIAGGASMFQVSKDAYKGSIGDRNVLAVERSLKEMGIPLLGTHTGGNMGRTMIVDLTTFTVKVRMVNREIIVL</sequence>
<dbReference type="PANTHER" id="PTHR35147">
    <property type="entry name" value="CHEMORECEPTOR GLUTAMINE DEAMIDASE CHED-RELATED"/>
    <property type="match status" value="1"/>
</dbReference>
<dbReference type="InterPro" id="IPR038592">
    <property type="entry name" value="CheD-like_sf"/>
</dbReference>
<keyword evidence="5" id="KW-1185">Reference proteome</keyword>
<dbReference type="InterPro" id="IPR011324">
    <property type="entry name" value="Cytotoxic_necrot_fac-like_cat"/>
</dbReference>
<comment type="function">
    <text evidence="3">Probably deamidates glutamine residues to glutamate on methyl-accepting chemotaxis receptors (MCPs), playing an important role in chemotaxis.</text>
</comment>
<gene>
    <name evidence="3" type="primary">cheD</name>
    <name evidence="4" type="ORF">ACFSBK_03505</name>
</gene>
<accession>A0ABW4NLB9</accession>
<evidence type="ECO:0000256" key="2">
    <source>
        <dbReference type="ARBA" id="ARBA00022801"/>
    </source>
</evidence>
<keyword evidence="2 3" id="KW-0378">Hydrolase</keyword>
<dbReference type="Gene3D" id="3.30.1330.200">
    <property type="match status" value="1"/>
</dbReference>
<proteinExistence type="inferred from homology"/>
<dbReference type="PANTHER" id="PTHR35147:SF1">
    <property type="entry name" value="CHEMORECEPTOR GLUTAMINE DEAMIDASE CHED-RELATED"/>
    <property type="match status" value="1"/>
</dbReference>
<comment type="similarity">
    <text evidence="3">Belongs to the CheD family.</text>
</comment>
<dbReference type="Proteomes" id="UP001597285">
    <property type="component" value="Unassembled WGS sequence"/>
</dbReference>
<evidence type="ECO:0000313" key="4">
    <source>
        <dbReference type="EMBL" id="MFD1798928.1"/>
    </source>
</evidence>
<evidence type="ECO:0000256" key="1">
    <source>
        <dbReference type="ARBA" id="ARBA00022500"/>
    </source>
</evidence>
<keyword evidence="1 3" id="KW-0145">Chemotaxis</keyword>
<dbReference type="EC" id="3.5.1.44" evidence="3"/>
<evidence type="ECO:0000256" key="3">
    <source>
        <dbReference type="HAMAP-Rule" id="MF_01440"/>
    </source>
</evidence>
<protein>
    <recommendedName>
        <fullName evidence="3">Probable chemoreceptor glutamine deamidase CheD</fullName>
        <ecNumber evidence="3">3.5.1.44</ecNumber>
    </recommendedName>
</protein>